<dbReference type="AlphaFoldDB" id="A0A7K1URX3"/>
<gene>
    <name evidence="1" type="ORF">GPX89_07555</name>
</gene>
<keyword evidence="2" id="KW-1185">Reference proteome</keyword>
<organism evidence="1 2">
    <name type="scientific">Nocardia terrae</name>
    <dbReference type="NCBI Taxonomy" id="2675851"/>
    <lineage>
        <taxon>Bacteria</taxon>
        <taxon>Bacillati</taxon>
        <taxon>Actinomycetota</taxon>
        <taxon>Actinomycetes</taxon>
        <taxon>Mycobacteriales</taxon>
        <taxon>Nocardiaceae</taxon>
        <taxon>Nocardia</taxon>
    </lineage>
</organism>
<sequence length="65" mass="7394">MDKAFVDHVAHARAVLEQARAMSLRARQSSRAAAEYARHAREYVVMAESVTLAALERQRQRRGWG</sequence>
<evidence type="ECO:0000313" key="2">
    <source>
        <dbReference type="Proteomes" id="UP000466794"/>
    </source>
</evidence>
<name>A0A7K1URX3_9NOCA</name>
<evidence type="ECO:0000313" key="1">
    <source>
        <dbReference type="EMBL" id="MVU77102.1"/>
    </source>
</evidence>
<reference evidence="1 2" key="1">
    <citation type="submission" date="2019-12" db="EMBL/GenBank/DDBJ databases">
        <title>Nocardia sp. nov. ET3-3 isolated from soil.</title>
        <authorList>
            <person name="Kanchanasin P."/>
            <person name="Tanasupawat S."/>
            <person name="Yuki M."/>
            <person name="Kudo T."/>
        </authorList>
    </citation>
    <scope>NUCLEOTIDE SEQUENCE [LARGE SCALE GENOMIC DNA]</scope>
    <source>
        <strain evidence="1 2">ET3-3</strain>
    </source>
</reference>
<accession>A0A7K1URX3</accession>
<dbReference type="RefSeq" id="WP_157386497.1">
    <property type="nucleotide sequence ID" value="NZ_WRPP01000001.1"/>
</dbReference>
<dbReference type="EMBL" id="WRPP01000001">
    <property type="protein sequence ID" value="MVU77102.1"/>
    <property type="molecule type" value="Genomic_DNA"/>
</dbReference>
<protein>
    <submittedName>
        <fullName evidence="1">Uncharacterized protein</fullName>
    </submittedName>
</protein>
<comment type="caution">
    <text evidence="1">The sequence shown here is derived from an EMBL/GenBank/DDBJ whole genome shotgun (WGS) entry which is preliminary data.</text>
</comment>
<dbReference type="Proteomes" id="UP000466794">
    <property type="component" value="Unassembled WGS sequence"/>
</dbReference>
<proteinExistence type="predicted"/>